<dbReference type="SUPFAM" id="SSF51126">
    <property type="entry name" value="Pectin lyase-like"/>
    <property type="match status" value="1"/>
</dbReference>
<evidence type="ECO:0000256" key="5">
    <source>
        <dbReference type="ARBA" id="ARBA00022737"/>
    </source>
</evidence>
<dbReference type="GeneID" id="19327710"/>
<evidence type="ECO:0000256" key="10">
    <source>
        <dbReference type="ARBA" id="ARBA00023316"/>
    </source>
</evidence>
<dbReference type="InterPro" id="IPR011050">
    <property type="entry name" value="Pectin_lyase_fold/virulence"/>
</dbReference>
<dbReference type="PANTHER" id="PTHR31736">
    <property type="match status" value="1"/>
</dbReference>
<comment type="catalytic activity">
    <reaction evidence="12">
        <text>[(1-&gt;4)-alpha-D-galacturonosyl](n) + H2O = alpha-D-galacturonate + [(1-&gt;4)-alpha-D-galacturonosyl](n-1)</text>
        <dbReference type="Rhea" id="RHEA:14117"/>
        <dbReference type="Rhea" id="RHEA-COMP:14570"/>
        <dbReference type="Rhea" id="RHEA-COMP:14572"/>
        <dbReference type="ChEBI" id="CHEBI:15377"/>
        <dbReference type="ChEBI" id="CHEBI:58658"/>
        <dbReference type="ChEBI" id="CHEBI:140523"/>
        <dbReference type="EC" id="3.2.1.67"/>
    </reaction>
</comment>
<accession>R8BDV8</accession>
<keyword evidence="7" id="KW-1015">Disulfide bond</keyword>
<keyword evidence="6 14" id="KW-0378">Hydrolase</keyword>
<sequence length="160" mass="16994">MNLTVTSNGTAAKNTDGWDTYLSDSVVIQNSVIQNTDDCVSFKPNSTNIIVQGLQCSGSHGISVGSLGQYVGEVDIAENIMVHNVTMSNCGSAARIKVYQDAIPNADGSLPTSSGGGSGYVRNVTYESMQENTCDYAIEITQCYGTKNLTLCNQYPVSVE</sequence>
<dbReference type="Gene3D" id="2.160.20.10">
    <property type="entry name" value="Single-stranded right-handed beta-helix, Pectin lyase-like"/>
    <property type="match status" value="1"/>
</dbReference>
<dbReference type="EC" id="3.2.1.67" evidence="11"/>
<dbReference type="InterPro" id="IPR000743">
    <property type="entry name" value="Glyco_hydro_28"/>
</dbReference>
<comment type="subcellular location">
    <subcellularLocation>
        <location evidence="1">Secreted</location>
    </subcellularLocation>
</comment>
<evidence type="ECO:0000256" key="3">
    <source>
        <dbReference type="ARBA" id="ARBA00022525"/>
    </source>
</evidence>
<dbReference type="GO" id="GO:0071555">
    <property type="term" value="P:cell wall organization"/>
    <property type="evidence" value="ECO:0007669"/>
    <property type="project" value="UniProtKB-KW"/>
</dbReference>
<evidence type="ECO:0000256" key="14">
    <source>
        <dbReference type="RuleBase" id="RU361169"/>
    </source>
</evidence>
<evidence type="ECO:0000256" key="9">
    <source>
        <dbReference type="ARBA" id="ARBA00023295"/>
    </source>
</evidence>
<dbReference type="PROSITE" id="PS00502">
    <property type="entry name" value="POLYGALACTURONASE"/>
    <property type="match status" value="1"/>
</dbReference>
<evidence type="ECO:0000256" key="8">
    <source>
        <dbReference type="ARBA" id="ARBA00023180"/>
    </source>
</evidence>
<feature type="active site" evidence="13">
    <location>
        <position position="60"/>
    </location>
</feature>
<dbReference type="EMBL" id="KB933264">
    <property type="protein sequence ID" value="EON97482.1"/>
    <property type="molecule type" value="Genomic_DNA"/>
</dbReference>
<evidence type="ECO:0000256" key="7">
    <source>
        <dbReference type="ARBA" id="ARBA00023157"/>
    </source>
</evidence>
<dbReference type="InterPro" id="IPR012334">
    <property type="entry name" value="Pectin_lyas_fold"/>
</dbReference>
<protein>
    <recommendedName>
        <fullName evidence="11">galacturonan 1,4-alpha-galacturonidase</fullName>
        <ecNumber evidence="11">3.2.1.67</ecNumber>
    </recommendedName>
</protein>
<evidence type="ECO:0000313" key="16">
    <source>
        <dbReference type="Proteomes" id="UP000014074"/>
    </source>
</evidence>
<dbReference type="GO" id="GO:0047911">
    <property type="term" value="F:galacturan 1,4-alpha-galacturonidase activity"/>
    <property type="evidence" value="ECO:0007669"/>
    <property type="project" value="UniProtKB-EC"/>
</dbReference>
<dbReference type="PANTHER" id="PTHR31736:SF14">
    <property type="entry name" value="EXOPOLYGALACTURONASE X-1-RELATED"/>
    <property type="match status" value="1"/>
</dbReference>
<keyword evidence="16" id="KW-1185">Reference proteome</keyword>
<dbReference type="RefSeq" id="XP_007917722.1">
    <property type="nucleotide sequence ID" value="XM_007919531.1"/>
</dbReference>
<evidence type="ECO:0000256" key="11">
    <source>
        <dbReference type="ARBA" id="ARBA00038933"/>
    </source>
</evidence>
<reference evidence="16" key="1">
    <citation type="journal article" date="2013" name="Genome Announc.">
        <title>Draft genome sequence of the ascomycete Phaeoacremonium aleophilum strain UCR-PA7, a causal agent of the esca disease complex in grapevines.</title>
        <authorList>
            <person name="Blanco-Ulate B."/>
            <person name="Rolshausen P."/>
            <person name="Cantu D."/>
        </authorList>
    </citation>
    <scope>NUCLEOTIDE SEQUENCE [LARGE SCALE GENOMIC DNA]</scope>
    <source>
        <strain evidence="16">UCR-PA7</strain>
    </source>
</reference>
<dbReference type="GO" id="GO:0005576">
    <property type="term" value="C:extracellular region"/>
    <property type="evidence" value="ECO:0007669"/>
    <property type="project" value="UniProtKB-SubCell"/>
</dbReference>
<dbReference type="Pfam" id="PF00295">
    <property type="entry name" value="Glyco_hydro_28"/>
    <property type="match status" value="1"/>
</dbReference>
<keyword evidence="4" id="KW-0732">Signal</keyword>
<keyword evidence="10" id="KW-0961">Cell wall biogenesis/degradation</keyword>
<organism evidence="15 16">
    <name type="scientific">Phaeoacremonium minimum (strain UCR-PA7)</name>
    <name type="common">Esca disease fungus</name>
    <name type="synonym">Togninia minima</name>
    <dbReference type="NCBI Taxonomy" id="1286976"/>
    <lineage>
        <taxon>Eukaryota</taxon>
        <taxon>Fungi</taxon>
        <taxon>Dikarya</taxon>
        <taxon>Ascomycota</taxon>
        <taxon>Pezizomycotina</taxon>
        <taxon>Sordariomycetes</taxon>
        <taxon>Sordariomycetidae</taxon>
        <taxon>Togniniales</taxon>
        <taxon>Togniniaceae</taxon>
        <taxon>Phaeoacremonium</taxon>
    </lineage>
</organism>
<dbReference type="Proteomes" id="UP000014074">
    <property type="component" value="Unassembled WGS sequence"/>
</dbReference>
<keyword evidence="9 14" id="KW-0326">Glycosidase</keyword>
<evidence type="ECO:0000256" key="1">
    <source>
        <dbReference type="ARBA" id="ARBA00004613"/>
    </source>
</evidence>
<comment type="similarity">
    <text evidence="2 14">Belongs to the glycosyl hydrolase 28 family.</text>
</comment>
<dbReference type="AlphaFoldDB" id="R8BDV8"/>
<name>R8BDV8_PHAM7</name>
<evidence type="ECO:0000256" key="12">
    <source>
        <dbReference type="ARBA" id="ARBA00048766"/>
    </source>
</evidence>
<dbReference type="GO" id="GO:0004650">
    <property type="term" value="F:polygalacturonase activity"/>
    <property type="evidence" value="ECO:0007669"/>
    <property type="project" value="InterPro"/>
</dbReference>
<evidence type="ECO:0000256" key="4">
    <source>
        <dbReference type="ARBA" id="ARBA00022729"/>
    </source>
</evidence>
<evidence type="ECO:0000313" key="15">
    <source>
        <dbReference type="EMBL" id="EON97482.1"/>
    </source>
</evidence>
<dbReference type="OrthoDB" id="187139at2759"/>
<keyword evidence="5" id="KW-0677">Repeat</keyword>
<evidence type="ECO:0000256" key="6">
    <source>
        <dbReference type="ARBA" id="ARBA00022801"/>
    </source>
</evidence>
<dbReference type="eggNOG" id="ENOG502QPPR">
    <property type="taxonomic scope" value="Eukaryota"/>
</dbReference>
<evidence type="ECO:0000256" key="13">
    <source>
        <dbReference type="PROSITE-ProRule" id="PRU10052"/>
    </source>
</evidence>
<keyword evidence="3" id="KW-0964">Secreted</keyword>
<dbReference type="KEGG" id="tmn:UCRPA7_6996"/>
<dbReference type="GO" id="GO:0005975">
    <property type="term" value="P:carbohydrate metabolic process"/>
    <property type="evidence" value="ECO:0007669"/>
    <property type="project" value="InterPro"/>
</dbReference>
<keyword evidence="8" id="KW-0325">Glycoprotein</keyword>
<gene>
    <name evidence="15" type="ORF">UCRPA7_6996</name>
</gene>
<evidence type="ECO:0000256" key="2">
    <source>
        <dbReference type="ARBA" id="ARBA00008834"/>
    </source>
</evidence>
<proteinExistence type="inferred from homology"/>
<dbReference type="HOGENOM" id="CLU_016031_1_4_1"/>